<dbReference type="Proteomes" id="UP000192042">
    <property type="component" value="Chromosome I"/>
</dbReference>
<name>A0A1W1I1C1_9BACT</name>
<keyword evidence="1" id="KW-0732">Signal</keyword>
<reference evidence="2 3" key="1">
    <citation type="submission" date="2017-03" db="EMBL/GenBank/DDBJ databases">
        <authorList>
            <person name="Afonso C.L."/>
            <person name="Miller P.J."/>
            <person name="Scott M.A."/>
            <person name="Spackman E."/>
            <person name="Goraichik I."/>
            <person name="Dimitrov K.M."/>
            <person name="Suarez D.L."/>
            <person name="Swayne D.E."/>
        </authorList>
    </citation>
    <scope>NUCLEOTIDE SEQUENCE [LARGE SCALE GENOMIC DNA]</scope>
    <source>
        <strain evidence="2">Genome sequencing of Nitrospira japonica strain NJ11</strain>
    </source>
</reference>
<gene>
    <name evidence="2" type="ORF">NSJP_0615</name>
</gene>
<dbReference type="OrthoDB" id="9831592at2"/>
<protein>
    <submittedName>
        <fullName evidence="2">Uncharacterized protein</fullName>
    </submittedName>
</protein>
<keyword evidence="3" id="KW-1185">Reference proteome</keyword>
<evidence type="ECO:0000256" key="1">
    <source>
        <dbReference type="SAM" id="SignalP"/>
    </source>
</evidence>
<accession>A0A1W1I1C1</accession>
<dbReference type="AlphaFoldDB" id="A0A1W1I1C1"/>
<proteinExistence type="predicted"/>
<dbReference type="EMBL" id="LT828648">
    <property type="protein sequence ID" value="SLM46787.1"/>
    <property type="molecule type" value="Genomic_DNA"/>
</dbReference>
<evidence type="ECO:0000313" key="2">
    <source>
        <dbReference type="EMBL" id="SLM46787.1"/>
    </source>
</evidence>
<dbReference type="KEGG" id="nja:NSJP_0615"/>
<feature type="signal peptide" evidence="1">
    <location>
        <begin position="1"/>
        <end position="24"/>
    </location>
</feature>
<organism evidence="2 3">
    <name type="scientific">Nitrospira japonica</name>
    <dbReference type="NCBI Taxonomy" id="1325564"/>
    <lineage>
        <taxon>Bacteria</taxon>
        <taxon>Pseudomonadati</taxon>
        <taxon>Nitrospirota</taxon>
        <taxon>Nitrospiria</taxon>
        <taxon>Nitrospirales</taxon>
        <taxon>Nitrospiraceae</taxon>
        <taxon>Nitrospira</taxon>
    </lineage>
</organism>
<sequence>MQVTMMLLAIVLLSFVPTVTPAHAQAVAPQCVDEVETHCGHIEPGNLRIQQCFEANINKFSSLCQTELSEGKADAAAGVARARKNKGAPQVDAITLTNDAIVELTDAPGVGRRTTVDLDKRWGADVSVIASATEKLQRALTEAKSGGNARAVHLLEMAVDFGKGSMHKEARLKAQGALLNLCQAAKKTEAPCDTVPKYGAYVAP</sequence>
<evidence type="ECO:0000313" key="3">
    <source>
        <dbReference type="Proteomes" id="UP000192042"/>
    </source>
</evidence>
<feature type="chain" id="PRO_5012144910" evidence="1">
    <location>
        <begin position="25"/>
        <end position="204"/>
    </location>
</feature>
<dbReference type="RefSeq" id="WP_080885416.1">
    <property type="nucleotide sequence ID" value="NZ_LT828648.1"/>
</dbReference>